<sequence length="284" mass="31691">MKACLEFQAGHERGVQMRKKWRIILGAILLALVLSGCGAKGEASSGPKQVIIGTGTQFPNICFIDKNGKLTGYDVEVMRAIDKKLPDYQFKFKTMDFANLLTSLANRKIDVVAHNMAKNKEREKQFLFNQEPYNYSPLYITTKKSNNSIHTLDDLNGKNVIVGATSNAADYIRNYNKKNDNKIHLRYAGQGSNDAANQIETGRADATLSTPFAVDFQNKTQSAKQKTVGKVILDTKVYFIFAKNNKKLADEVDTAIKELEKDGTLKKLSEKWLGGDYSKSSFAK</sequence>
<feature type="domain" description="Solute-binding protein family 3/N-terminal" evidence="2">
    <location>
        <begin position="49"/>
        <end position="276"/>
    </location>
</feature>
<protein>
    <submittedName>
        <fullName evidence="3">ABC transporter, substrate-binding protein, family 3</fullName>
    </submittedName>
</protein>
<evidence type="ECO:0000256" key="1">
    <source>
        <dbReference type="ARBA" id="ARBA00022729"/>
    </source>
</evidence>
<proteinExistence type="predicted"/>
<reference evidence="3" key="1">
    <citation type="submission" date="2010-06" db="EMBL/GenBank/DDBJ databases">
        <authorList>
            <person name="Muzny D."/>
            <person name="Qin X."/>
            <person name="Buhay C."/>
            <person name="Dugan-Rocha S."/>
            <person name="Ding Y."/>
            <person name="Chen G."/>
            <person name="Hawes A."/>
            <person name="Holder M."/>
            <person name="Jhangiani S."/>
            <person name="Johnson A."/>
            <person name="Khan Z."/>
            <person name="Li Z."/>
            <person name="Liu W."/>
            <person name="Liu X."/>
            <person name="Perez L."/>
            <person name="Shen H."/>
            <person name="Wang Q."/>
            <person name="Watt J."/>
            <person name="Xi L."/>
            <person name="Xin Y."/>
            <person name="Zhou J."/>
            <person name="Deng J."/>
            <person name="Jiang H."/>
            <person name="Liu Y."/>
            <person name="Qu J."/>
            <person name="Song X.-Z."/>
            <person name="Zhang L."/>
            <person name="Villasana D."/>
            <person name="Johnson A."/>
            <person name="Liu J."/>
            <person name="Liyanage D."/>
            <person name="Lorensuhewa L."/>
            <person name="Robinson T."/>
            <person name="Song A."/>
            <person name="Song B.-B."/>
            <person name="Dinh H."/>
            <person name="Thornton R."/>
            <person name="Coyle M."/>
            <person name="Francisco L."/>
            <person name="Jackson L."/>
            <person name="Javaid M."/>
            <person name="Korchina V."/>
            <person name="Kovar C."/>
            <person name="Mata R."/>
            <person name="Mathew T."/>
            <person name="Ngo R."/>
            <person name="Nguyen L."/>
            <person name="Nguyen N."/>
            <person name="Okwuonu G."/>
            <person name="Ongeri F."/>
            <person name="Pham C."/>
            <person name="Simmons D."/>
            <person name="Wilczek-Boney K."/>
            <person name="Hale W."/>
            <person name="Jakkamsetti A."/>
            <person name="Pham P."/>
            <person name="Ruth R."/>
            <person name="San Lucas F."/>
            <person name="Warren J."/>
            <person name="Zhang J."/>
            <person name="Zhao Z."/>
            <person name="Zhou C."/>
            <person name="Zhu D."/>
            <person name="Lee S."/>
            <person name="Bess C."/>
            <person name="Blankenburg K."/>
            <person name="Forbes L."/>
            <person name="Fu Q."/>
            <person name="Gubbala S."/>
            <person name="Hirani K."/>
            <person name="Jayaseelan J.C."/>
            <person name="Lara F."/>
            <person name="Munidasa M."/>
            <person name="Palculict T."/>
            <person name="Patil S."/>
            <person name="Pu L.-L."/>
            <person name="Saada N."/>
            <person name="Tang L."/>
            <person name="Weissenberger G."/>
            <person name="Zhu Y."/>
            <person name="Hemphill L."/>
            <person name="Shang Y."/>
            <person name="Youmans B."/>
            <person name="Ayvaz T."/>
            <person name="Ross M."/>
            <person name="Santibanez J."/>
            <person name="Aqrawi P."/>
            <person name="Gross S."/>
            <person name="Joshi V."/>
            <person name="Fowler G."/>
            <person name="Nazareth L."/>
            <person name="Reid J."/>
            <person name="Worley K."/>
            <person name="Petrosino J."/>
            <person name="Highlander S."/>
            <person name="Gibbs R."/>
        </authorList>
    </citation>
    <scope>NUCLEOTIDE SEQUENCE [LARGE SCALE GENOMIC DNA]</scope>
    <source>
        <strain evidence="3">DSM 20601</strain>
    </source>
</reference>
<dbReference type="SMART" id="SM00062">
    <property type="entry name" value="PBPb"/>
    <property type="match status" value="1"/>
</dbReference>
<dbReference type="Gene3D" id="3.40.190.10">
    <property type="entry name" value="Periplasmic binding protein-like II"/>
    <property type="match status" value="2"/>
</dbReference>
<gene>
    <name evidence="3" type="primary">ytmJ</name>
    <name evidence="3" type="ORF">HMPREF0556_10722</name>
</gene>
<keyword evidence="4" id="KW-1185">Reference proteome</keyword>
<dbReference type="Pfam" id="PF00497">
    <property type="entry name" value="SBP_bac_3"/>
    <property type="match status" value="1"/>
</dbReference>
<evidence type="ECO:0000313" key="3">
    <source>
        <dbReference type="EMBL" id="EFI84169.1"/>
    </source>
</evidence>
<dbReference type="InterPro" id="IPR001638">
    <property type="entry name" value="Solute-binding_3/MltF_N"/>
</dbReference>
<evidence type="ECO:0000313" key="4">
    <source>
        <dbReference type="Proteomes" id="UP000010119"/>
    </source>
</evidence>
<dbReference type="AlphaFoldDB" id="D7UWW1"/>
<dbReference type="PANTHER" id="PTHR35936">
    <property type="entry name" value="MEMBRANE-BOUND LYTIC MUREIN TRANSGLYCOSYLASE F"/>
    <property type="match status" value="1"/>
</dbReference>
<dbReference type="PANTHER" id="PTHR35936:SF18">
    <property type="entry name" value="L-CYSTINE-BINDING PROTEIN TCYJ"/>
    <property type="match status" value="1"/>
</dbReference>
<dbReference type="eggNOG" id="COG0834">
    <property type="taxonomic scope" value="Bacteria"/>
</dbReference>
<accession>D7UWW1</accession>
<dbReference type="Proteomes" id="UP000010119">
    <property type="component" value="Unassembled WGS sequence"/>
</dbReference>
<dbReference type="HOGENOM" id="CLU_019602_18_5_9"/>
<dbReference type="EMBL" id="ACCR02000003">
    <property type="protein sequence ID" value="EFI84169.1"/>
    <property type="molecule type" value="Genomic_DNA"/>
</dbReference>
<dbReference type="SUPFAM" id="SSF53850">
    <property type="entry name" value="Periplasmic binding protein-like II"/>
    <property type="match status" value="1"/>
</dbReference>
<dbReference type="STRING" id="525367.HMPREF0556_10722"/>
<keyword evidence="1" id="KW-0732">Signal</keyword>
<evidence type="ECO:0000259" key="2">
    <source>
        <dbReference type="SMART" id="SM00062"/>
    </source>
</evidence>
<organism evidence="3 4">
    <name type="scientific">Listeria grayi DSM 20601</name>
    <dbReference type="NCBI Taxonomy" id="525367"/>
    <lineage>
        <taxon>Bacteria</taxon>
        <taxon>Bacillati</taxon>
        <taxon>Bacillota</taxon>
        <taxon>Bacilli</taxon>
        <taxon>Bacillales</taxon>
        <taxon>Listeriaceae</taxon>
        <taxon>Listeria</taxon>
    </lineage>
</organism>
<dbReference type="CDD" id="cd13710">
    <property type="entry name" value="PBP2_TcyK"/>
    <property type="match status" value="1"/>
</dbReference>
<comment type="caution">
    <text evidence="3">The sequence shown here is derived from an EMBL/GenBank/DDBJ whole genome shotgun (WGS) entry which is preliminary data.</text>
</comment>
<name>D7UWW1_LISGR</name>